<dbReference type="KEGG" id="mtt:Ftrac_3735"/>
<evidence type="ECO:0000313" key="2">
    <source>
        <dbReference type="EMBL" id="ADR23702.1"/>
    </source>
</evidence>
<proteinExistence type="predicted"/>
<accession>E4TQK9</accession>
<protein>
    <submittedName>
        <fullName evidence="2">Uncharacterized protein</fullName>
    </submittedName>
</protein>
<reference evidence="2 3" key="1">
    <citation type="journal article" date="2011" name="Stand. Genomic Sci.">
        <title>Complete genome sequence of Marivirga tractuosa type strain (H-43).</title>
        <authorList>
            <person name="Pagani I."/>
            <person name="Chertkov O."/>
            <person name="Lapidus A."/>
            <person name="Lucas S."/>
            <person name="Del Rio T.G."/>
            <person name="Tice H."/>
            <person name="Copeland A."/>
            <person name="Cheng J.F."/>
            <person name="Nolan M."/>
            <person name="Saunders E."/>
            <person name="Pitluck S."/>
            <person name="Held B."/>
            <person name="Goodwin L."/>
            <person name="Liolios K."/>
            <person name="Ovchinikova G."/>
            <person name="Ivanova N."/>
            <person name="Mavromatis K."/>
            <person name="Pati A."/>
            <person name="Chen A."/>
            <person name="Palaniappan K."/>
            <person name="Land M."/>
            <person name="Hauser L."/>
            <person name="Jeffries C.D."/>
            <person name="Detter J.C."/>
            <person name="Han C."/>
            <person name="Tapia R."/>
            <person name="Ngatchou-Djao O.D."/>
            <person name="Rohde M."/>
            <person name="Goker M."/>
            <person name="Spring S."/>
            <person name="Sikorski J."/>
            <person name="Woyke T."/>
            <person name="Bristow J."/>
            <person name="Eisen J.A."/>
            <person name="Markowitz V."/>
            <person name="Hugenholtz P."/>
            <person name="Klenk H.P."/>
            <person name="Kyrpides N.C."/>
        </authorList>
    </citation>
    <scope>NUCLEOTIDE SEQUENCE [LARGE SCALE GENOMIC DNA]</scope>
    <source>
        <strain evidence="3">ATCC 23168 / DSM 4126 / NBRC 15989 / NCIMB 1408 / VKM B-1430 / H-43</strain>
    </source>
</reference>
<dbReference type="Proteomes" id="UP000008720">
    <property type="component" value="Chromosome"/>
</dbReference>
<dbReference type="AlphaFoldDB" id="E4TQK9"/>
<name>E4TQK9_MARTH</name>
<keyword evidence="1" id="KW-1133">Transmembrane helix</keyword>
<feature type="transmembrane region" description="Helical" evidence="1">
    <location>
        <begin position="12"/>
        <end position="31"/>
    </location>
</feature>
<evidence type="ECO:0000313" key="3">
    <source>
        <dbReference type="Proteomes" id="UP000008720"/>
    </source>
</evidence>
<keyword evidence="3" id="KW-1185">Reference proteome</keyword>
<gene>
    <name evidence="2" type="ordered locus">Ftrac_3735</name>
</gene>
<keyword evidence="1" id="KW-0812">Transmembrane</keyword>
<dbReference type="STRING" id="643867.Ftrac_3735"/>
<dbReference type="EMBL" id="CP002349">
    <property type="protein sequence ID" value="ADR23702.1"/>
    <property type="molecule type" value="Genomic_DNA"/>
</dbReference>
<sequence length="39" mass="4908">MIFNFLPKKRYNYIYLMMFAIGKHIIFWDLVDFKSEDKM</sequence>
<dbReference type="HOGENOM" id="CLU_3312479_0_0_10"/>
<evidence type="ECO:0000256" key="1">
    <source>
        <dbReference type="SAM" id="Phobius"/>
    </source>
</evidence>
<keyword evidence="1" id="KW-0472">Membrane</keyword>
<organism evidence="2 3">
    <name type="scientific">Marivirga tractuosa (strain ATCC 23168 / DSM 4126 / NBRC 15989 / NCIMB 1408 / VKM B-1430 / H-43)</name>
    <name type="common">Microscilla tractuosa</name>
    <name type="synonym">Flexibacter tractuosus</name>
    <dbReference type="NCBI Taxonomy" id="643867"/>
    <lineage>
        <taxon>Bacteria</taxon>
        <taxon>Pseudomonadati</taxon>
        <taxon>Bacteroidota</taxon>
        <taxon>Cytophagia</taxon>
        <taxon>Cytophagales</taxon>
        <taxon>Marivirgaceae</taxon>
        <taxon>Marivirga</taxon>
    </lineage>
</organism>